<organism evidence="1 2">
    <name type="scientific">Rangifer tarandus platyrhynchus</name>
    <name type="common">Svalbard reindeer</name>
    <dbReference type="NCBI Taxonomy" id="3082113"/>
    <lineage>
        <taxon>Eukaryota</taxon>
        <taxon>Metazoa</taxon>
        <taxon>Chordata</taxon>
        <taxon>Craniata</taxon>
        <taxon>Vertebrata</taxon>
        <taxon>Euteleostomi</taxon>
        <taxon>Mammalia</taxon>
        <taxon>Eutheria</taxon>
        <taxon>Laurasiatheria</taxon>
        <taxon>Artiodactyla</taxon>
        <taxon>Ruminantia</taxon>
        <taxon>Pecora</taxon>
        <taxon>Cervidae</taxon>
        <taxon>Odocoileinae</taxon>
        <taxon>Rangifer</taxon>
    </lineage>
</organism>
<reference evidence="1" key="1">
    <citation type="submission" date="2023-05" db="EMBL/GenBank/DDBJ databases">
        <authorList>
            <consortium name="ELIXIR-Norway"/>
        </authorList>
    </citation>
    <scope>NUCLEOTIDE SEQUENCE</scope>
</reference>
<feature type="non-terminal residue" evidence="1">
    <location>
        <position position="54"/>
    </location>
</feature>
<evidence type="ECO:0000313" key="1">
    <source>
        <dbReference type="EMBL" id="CAM9735493.1"/>
    </source>
</evidence>
<proteinExistence type="predicted"/>
<reference evidence="1" key="2">
    <citation type="submission" date="2025-03" db="EMBL/GenBank/DDBJ databases">
        <authorList>
            <consortium name="ELIXIR-Norway"/>
            <consortium name="Elixir Norway"/>
        </authorList>
    </citation>
    <scope>NUCLEOTIDE SEQUENCE</scope>
</reference>
<dbReference type="Proteomes" id="UP001162501">
    <property type="component" value="Chromosome 16"/>
</dbReference>
<name>A0AC59YIN5_RANTA</name>
<feature type="non-terminal residue" evidence="1">
    <location>
        <position position="1"/>
    </location>
</feature>
<gene>
    <name evidence="1" type="ORF">MRATA1EN22A_LOCUS6721</name>
</gene>
<protein>
    <submittedName>
        <fullName evidence="1">Uncharacterized protein</fullName>
    </submittedName>
</protein>
<accession>A0AC59YIN5</accession>
<sequence length="54" mass="6125">DYNRKADIENKLVVTSRGRGKIEAGSREVQSIKQEQEITQVCRNCQCLLSLSKT</sequence>
<evidence type="ECO:0000313" key="2">
    <source>
        <dbReference type="Proteomes" id="UP001162501"/>
    </source>
</evidence>
<dbReference type="EMBL" id="OX596100">
    <property type="protein sequence ID" value="CAM9735493.1"/>
    <property type="molecule type" value="Genomic_DNA"/>
</dbReference>